<dbReference type="GO" id="GO:0005886">
    <property type="term" value="C:plasma membrane"/>
    <property type="evidence" value="ECO:0007669"/>
    <property type="project" value="UniProtKB-SubCell"/>
</dbReference>
<evidence type="ECO:0000256" key="5">
    <source>
        <dbReference type="ARBA" id="ARBA00022989"/>
    </source>
</evidence>
<keyword evidence="6 7" id="KW-0472">Membrane</keyword>
<dbReference type="EMBL" id="BAUW01000103">
    <property type="protein sequence ID" value="GAE47880.1"/>
    <property type="molecule type" value="Genomic_DNA"/>
</dbReference>
<organism evidence="9 10">
    <name type="scientific">Mesobacillus boroniphilus JCM 21738</name>
    <dbReference type="NCBI Taxonomy" id="1294265"/>
    <lineage>
        <taxon>Bacteria</taxon>
        <taxon>Bacillati</taxon>
        <taxon>Bacillota</taxon>
        <taxon>Bacilli</taxon>
        <taxon>Bacillales</taxon>
        <taxon>Bacillaceae</taxon>
        <taxon>Mesobacillus</taxon>
    </lineage>
</organism>
<comment type="subcellular location">
    <subcellularLocation>
        <location evidence="1">Cell membrane</location>
        <topology evidence="1">Multi-pass membrane protein</topology>
    </subcellularLocation>
</comment>
<gene>
    <name evidence="9" type="ORF">JCM21738_4903</name>
</gene>
<reference evidence="9 10" key="1">
    <citation type="submission" date="2013-12" db="EMBL/GenBank/DDBJ databases">
        <title>NBRP : Genome information of microbial organism related human and environment.</title>
        <authorList>
            <person name="Hattori M."/>
            <person name="Oshima K."/>
            <person name="Inaba H."/>
            <person name="Suda W."/>
            <person name="Sakamoto M."/>
            <person name="Iino T."/>
            <person name="Kitahara M."/>
            <person name="Oshida Y."/>
            <person name="Iida T."/>
            <person name="Kudo T."/>
            <person name="Itoh T."/>
            <person name="Ahmed I."/>
            <person name="Ohkuma M."/>
        </authorList>
    </citation>
    <scope>NUCLEOTIDE SEQUENCE [LARGE SCALE GENOMIC DNA]</scope>
    <source>
        <strain evidence="9 10">JCM 21738</strain>
    </source>
</reference>
<dbReference type="Gene3D" id="1.20.1640.10">
    <property type="entry name" value="Multidrug efflux transporter AcrB transmembrane domain"/>
    <property type="match status" value="1"/>
</dbReference>
<evidence type="ECO:0000259" key="8">
    <source>
        <dbReference type="Pfam" id="PF03176"/>
    </source>
</evidence>
<comment type="similarity">
    <text evidence="2">Belongs to the resistance-nodulation-cell division (RND) (TC 2.A.6) family. MmpL subfamily.</text>
</comment>
<evidence type="ECO:0000256" key="4">
    <source>
        <dbReference type="ARBA" id="ARBA00022692"/>
    </source>
</evidence>
<accession>W4RTZ1</accession>
<evidence type="ECO:0000313" key="10">
    <source>
        <dbReference type="Proteomes" id="UP000018949"/>
    </source>
</evidence>
<dbReference type="PANTHER" id="PTHR33406">
    <property type="entry name" value="MEMBRANE PROTEIN MJ1562-RELATED"/>
    <property type="match status" value="1"/>
</dbReference>
<keyword evidence="3" id="KW-1003">Cell membrane</keyword>
<dbReference type="InterPro" id="IPR050545">
    <property type="entry name" value="Mycobact_MmpL"/>
</dbReference>
<dbReference type="SUPFAM" id="SSF82866">
    <property type="entry name" value="Multidrug efflux transporter AcrB transmembrane domain"/>
    <property type="match status" value="1"/>
</dbReference>
<dbReference type="PANTHER" id="PTHR33406:SF6">
    <property type="entry name" value="MEMBRANE PROTEIN YDGH-RELATED"/>
    <property type="match status" value="1"/>
</dbReference>
<protein>
    <submittedName>
        <fullName evidence="9">Protein export membrane protein</fullName>
    </submittedName>
</protein>
<comment type="caution">
    <text evidence="9">The sequence shown here is derived from an EMBL/GenBank/DDBJ whole genome shotgun (WGS) entry which is preliminary data.</text>
</comment>
<keyword evidence="10" id="KW-1185">Reference proteome</keyword>
<sequence>MQKKLASLMYKHPVKIVLLTIMAVVLLAAGAKNVQMATGNETLVSSESMVYKNNQQLEEEFGGESIVILYEATDDQEVLTVDRLEHMKGLEAILNSHDNVYSVMSPVVLVEEISSKQADKYKEGIVEVSDGLNEMGGKLIEIGEQMEDNTSGEGQLPNIERQRSELNQGINNMIQGQEKLKAGTTNLVNGYSQFGAQTKEAGMKLEELDSKYDANDPKQKQQAEQIKRMSIQLIQLSEKMLQGAQKSAALPNVPDQTINGLKRIESGLSKQQGQFENFRAGKAKQTEDLKELSKGLIEMGGNLVEISDNLTTMNYYSDTLGPGLPEKQETLEYMVYDDSGKKREIFNEVIIDDHTMLMMVKFDGNVSDDVKSGVSKTIKSYLNENQIESTDTMVSGKPVLDDAIRSSMKESIQKMMMLSILFMVIILFFAFNVSWRLLPLAIILIAVIGTVGLMGWIQIPITMVSMAVFPILIGLGIDYAIQLQNRYTEEMAEEEEDHE</sequence>
<keyword evidence="4 7" id="KW-0812">Transmembrane</keyword>
<dbReference type="RefSeq" id="WP_023625515.1">
    <property type="nucleotide sequence ID" value="NZ_BAUW01000103.1"/>
</dbReference>
<evidence type="ECO:0000256" key="1">
    <source>
        <dbReference type="ARBA" id="ARBA00004651"/>
    </source>
</evidence>
<dbReference type="AlphaFoldDB" id="W4RTZ1"/>
<evidence type="ECO:0000256" key="3">
    <source>
        <dbReference type="ARBA" id="ARBA00022475"/>
    </source>
</evidence>
<name>W4RTZ1_9BACI</name>
<dbReference type="Pfam" id="PF03176">
    <property type="entry name" value="MMPL"/>
    <property type="match status" value="1"/>
</dbReference>
<evidence type="ECO:0000256" key="7">
    <source>
        <dbReference type="SAM" id="Phobius"/>
    </source>
</evidence>
<proteinExistence type="inferred from homology"/>
<dbReference type="InterPro" id="IPR004869">
    <property type="entry name" value="MMPL_dom"/>
</dbReference>
<dbReference type="Proteomes" id="UP000018949">
    <property type="component" value="Unassembled WGS sequence"/>
</dbReference>
<dbReference type="eggNOG" id="COG1033">
    <property type="taxonomic scope" value="Bacteria"/>
</dbReference>
<evidence type="ECO:0000256" key="6">
    <source>
        <dbReference type="ARBA" id="ARBA00023136"/>
    </source>
</evidence>
<evidence type="ECO:0000256" key="2">
    <source>
        <dbReference type="ARBA" id="ARBA00010157"/>
    </source>
</evidence>
<feature type="transmembrane region" description="Helical" evidence="7">
    <location>
        <begin position="438"/>
        <end position="457"/>
    </location>
</feature>
<feature type="domain" description="Membrane transport protein MMPL" evidence="8">
    <location>
        <begin position="352"/>
        <end position="497"/>
    </location>
</feature>
<feature type="transmembrane region" description="Helical" evidence="7">
    <location>
        <begin position="415"/>
        <end position="431"/>
    </location>
</feature>
<feature type="transmembrane region" description="Helical" evidence="7">
    <location>
        <begin position="463"/>
        <end position="481"/>
    </location>
</feature>
<keyword evidence="5 7" id="KW-1133">Transmembrane helix</keyword>
<evidence type="ECO:0000313" key="9">
    <source>
        <dbReference type="EMBL" id="GAE47880.1"/>
    </source>
</evidence>